<evidence type="ECO:0000313" key="1">
    <source>
        <dbReference type="EMBL" id="KAJ7347363.1"/>
    </source>
</evidence>
<name>A0AAD7ERE1_9AGAR</name>
<keyword evidence="2" id="KW-1185">Reference proteome</keyword>
<dbReference type="AlphaFoldDB" id="A0AAD7ERE1"/>
<reference evidence="1" key="1">
    <citation type="submission" date="2023-03" db="EMBL/GenBank/DDBJ databases">
        <title>Massive genome expansion in bonnet fungi (Mycena s.s.) driven by repeated elements and novel gene families across ecological guilds.</title>
        <authorList>
            <consortium name="Lawrence Berkeley National Laboratory"/>
            <person name="Harder C.B."/>
            <person name="Miyauchi S."/>
            <person name="Viragh M."/>
            <person name="Kuo A."/>
            <person name="Thoen E."/>
            <person name="Andreopoulos B."/>
            <person name="Lu D."/>
            <person name="Skrede I."/>
            <person name="Drula E."/>
            <person name="Henrissat B."/>
            <person name="Morin E."/>
            <person name="Kohler A."/>
            <person name="Barry K."/>
            <person name="LaButti K."/>
            <person name="Morin E."/>
            <person name="Salamov A."/>
            <person name="Lipzen A."/>
            <person name="Mereny Z."/>
            <person name="Hegedus B."/>
            <person name="Baldrian P."/>
            <person name="Stursova M."/>
            <person name="Weitz H."/>
            <person name="Taylor A."/>
            <person name="Grigoriev I.V."/>
            <person name="Nagy L.G."/>
            <person name="Martin F."/>
            <person name="Kauserud H."/>
        </authorList>
    </citation>
    <scope>NUCLEOTIDE SEQUENCE</scope>
    <source>
        <strain evidence="1">CBHHK002</strain>
    </source>
</reference>
<gene>
    <name evidence="1" type="ORF">DFH08DRAFT_1002136</name>
</gene>
<organism evidence="1 2">
    <name type="scientific">Mycena albidolilacea</name>
    <dbReference type="NCBI Taxonomy" id="1033008"/>
    <lineage>
        <taxon>Eukaryota</taxon>
        <taxon>Fungi</taxon>
        <taxon>Dikarya</taxon>
        <taxon>Basidiomycota</taxon>
        <taxon>Agaricomycotina</taxon>
        <taxon>Agaricomycetes</taxon>
        <taxon>Agaricomycetidae</taxon>
        <taxon>Agaricales</taxon>
        <taxon>Marasmiineae</taxon>
        <taxon>Mycenaceae</taxon>
        <taxon>Mycena</taxon>
    </lineage>
</organism>
<dbReference type="EMBL" id="JARIHO010000019">
    <property type="protein sequence ID" value="KAJ7347363.1"/>
    <property type="molecule type" value="Genomic_DNA"/>
</dbReference>
<protein>
    <submittedName>
        <fullName evidence="1">Uncharacterized protein</fullName>
    </submittedName>
</protein>
<sequence length="354" mass="40013">MALQAHSEPEFTVVSTTNNAGSAPYSGAFFPGAAGFTIGGGDFTSNVTNNVYNPPPEQPAAFQTIRLGDINLLKEIRMNHESGVVGRQSQRTNARRMYYSAKVMGGEPGLMTVAMYQCDDTEEEWRQLIERYESIRHPKIMQLYGLVSTKGLRGMVFHDELIPLDQFLSRFRHSHILTTYIKGYSNSERLEAMDYCQRHSLLQNIGPSVWIRPATGEFCVDLVRAQDHTTVCRRLVRTGVQRIENLSLDDPRAEAIAISTLNAHVYHSLSVLGPFVGKLHFLDVPTRLSIGPHTIIVRSNFQCGTWSKITEPLGFDRLGHWAITEEEHKGDILANFWMRYFDSNANLFLLLMLF</sequence>
<evidence type="ECO:0000313" key="2">
    <source>
        <dbReference type="Proteomes" id="UP001218218"/>
    </source>
</evidence>
<dbReference type="Proteomes" id="UP001218218">
    <property type="component" value="Unassembled WGS sequence"/>
</dbReference>
<proteinExistence type="predicted"/>
<comment type="caution">
    <text evidence="1">The sequence shown here is derived from an EMBL/GenBank/DDBJ whole genome shotgun (WGS) entry which is preliminary data.</text>
</comment>
<accession>A0AAD7ERE1</accession>